<feature type="domain" description="Mannitol dehydrogenase C-terminal" evidence="5">
    <location>
        <begin position="287"/>
        <end position="476"/>
    </location>
</feature>
<evidence type="ECO:0000259" key="5">
    <source>
        <dbReference type="Pfam" id="PF08125"/>
    </source>
</evidence>
<dbReference type="InterPro" id="IPR013328">
    <property type="entry name" value="6PGD_dom2"/>
</dbReference>
<dbReference type="PANTHER" id="PTHR43362">
    <property type="entry name" value="MANNITOL DEHYDROGENASE DSF1-RELATED"/>
    <property type="match status" value="1"/>
</dbReference>
<dbReference type="InterPro" id="IPR036291">
    <property type="entry name" value="NAD(P)-bd_dom_sf"/>
</dbReference>
<evidence type="ECO:0000256" key="1">
    <source>
        <dbReference type="ARBA" id="ARBA00023002"/>
    </source>
</evidence>
<dbReference type="InterPro" id="IPR013131">
    <property type="entry name" value="Mannitol_DH_N"/>
</dbReference>
<comment type="similarity">
    <text evidence="3">Belongs to the mannitol dehydrogenase family. UxuB subfamily.</text>
</comment>
<evidence type="ECO:0000313" key="7">
    <source>
        <dbReference type="EMBL" id="RMR15847.1"/>
    </source>
</evidence>
<evidence type="ECO:0000313" key="9">
    <source>
        <dbReference type="Proteomes" id="UP000281350"/>
    </source>
</evidence>
<dbReference type="Proteomes" id="UP000281350">
    <property type="component" value="Unassembled WGS sequence"/>
</dbReference>
<evidence type="ECO:0000259" key="4">
    <source>
        <dbReference type="Pfam" id="PF01232"/>
    </source>
</evidence>
<reference evidence="8 9" key="1">
    <citation type="submission" date="2018-08" db="EMBL/GenBank/DDBJ databases">
        <title>Recombination of ecologically and evolutionarily significant loci maintains genetic cohesion in the Pseudomonas syringae species complex.</title>
        <authorList>
            <person name="Dillon M."/>
            <person name="Thakur S."/>
            <person name="Almeida R.N.D."/>
            <person name="Weir B.S."/>
            <person name="Guttman D.S."/>
        </authorList>
    </citation>
    <scope>NUCLEOTIDE SEQUENCE [LARGE SCALE GENOMIC DNA]</scope>
    <source>
        <strain evidence="6 9">ICMP 2732</strain>
        <strain evidence="7 8">ICMP 8670</strain>
    </source>
</reference>
<dbReference type="Proteomes" id="UP000276615">
    <property type="component" value="Unassembled WGS sequence"/>
</dbReference>
<dbReference type="EMBL" id="RBRQ01000007">
    <property type="protein sequence ID" value="RMR15847.1"/>
    <property type="molecule type" value="Genomic_DNA"/>
</dbReference>
<organism evidence="7 8">
    <name type="scientific">Pseudomonas syringae pv. primulae</name>
    <dbReference type="NCBI Taxonomy" id="251707"/>
    <lineage>
        <taxon>Bacteria</taxon>
        <taxon>Pseudomonadati</taxon>
        <taxon>Pseudomonadota</taxon>
        <taxon>Gammaproteobacteria</taxon>
        <taxon>Pseudomonadales</taxon>
        <taxon>Pseudomonadaceae</taxon>
        <taxon>Pseudomonas</taxon>
    </lineage>
</organism>
<evidence type="ECO:0000313" key="8">
    <source>
        <dbReference type="Proteomes" id="UP000276615"/>
    </source>
</evidence>
<dbReference type="Pfam" id="PF08125">
    <property type="entry name" value="Mannitol_dh_C"/>
    <property type="match status" value="1"/>
</dbReference>
<dbReference type="RefSeq" id="WP_122278679.1">
    <property type="nucleotide sequence ID" value="NZ_RBPY01000203.1"/>
</dbReference>
<dbReference type="InterPro" id="IPR023027">
    <property type="entry name" value="Mannitol_DH_CS"/>
</dbReference>
<dbReference type="Gene3D" id="3.40.50.720">
    <property type="entry name" value="NAD(P)-binding Rossmann-like Domain"/>
    <property type="match status" value="1"/>
</dbReference>
<dbReference type="GO" id="GO:0019594">
    <property type="term" value="P:mannitol metabolic process"/>
    <property type="evidence" value="ECO:0007669"/>
    <property type="project" value="InterPro"/>
</dbReference>
<dbReference type="InterPro" id="IPR008927">
    <property type="entry name" value="6-PGluconate_DH-like_C_sf"/>
</dbReference>
<dbReference type="PANTHER" id="PTHR43362:SF1">
    <property type="entry name" value="MANNITOL DEHYDROGENASE 2-RELATED"/>
    <property type="match status" value="1"/>
</dbReference>
<dbReference type="AlphaFoldDB" id="A0A3M5TTK4"/>
<evidence type="ECO:0000313" key="6">
    <source>
        <dbReference type="EMBL" id="RMO67458.1"/>
    </source>
</evidence>
<evidence type="ECO:0000256" key="3">
    <source>
        <dbReference type="ARBA" id="ARBA00061451"/>
    </source>
</evidence>
<dbReference type="FunFam" id="3.40.50.720:FF:000129">
    <property type="entry name" value="D-mannonate oxidoreductase"/>
    <property type="match status" value="1"/>
</dbReference>
<dbReference type="SUPFAM" id="SSF51735">
    <property type="entry name" value="NAD(P)-binding Rossmann-fold domains"/>
    <property type="match status" value="1"/>
</dbReference>
<feature type="domain" description="Mannitol dehydrogenase N-terminal" evidence="4">
    <location>
        <begin position="28"/>
        <end position="278"/>
    </location>
</feature>
<comment type="caution">
    <text evidence="7">The sequence shown here is derived from an EMBL/GenBank/DDBJ whole genome shotgun (WGS) entry which is preliminary data.</text>
</comment>
<dbReference type="InterPro" id="IPR000669">
    <property type="entry name" value="Mannitol_DH"/>
</dbReference>
<dbReference type="InterPro" id="IPR013118">
    <property type="entry name" value="Mannitol_DH_C"/>
</dbReference>
<keyword evidence="2" id="KW-0520">NAD</keyword>
<dbReference type="InterPro" id="IPR050988">
    <property type="entry name" value="Mannitol_DH/Oxidoreductase"/>
</dbReference>
<dbReference type="Pfam" id="PF01232">
    <property type="entry name" value="Mannitol_dh"/>
    <property type="match status" value="1"/>
</dbReference>
<proteinExistence type="inferred from homology"/>
<name>A0A3M5TTK4_9PSED</name>
<sequence length="492" mass="55215">MKLKTETLVELRADICRPVYDRSNVRQGIVHIGVGGFHRAHQAIYIEKLLNRDEALEWGICGVGLREEDRAMQQALESQDYLYTLYELGDSGATPIQVVGAIGDYLLASDSAEAVILKLANSETRIVSLTITEGGYCTDDSTGEFLVDLPQIRYDLEHPQKPVTVFGFLVEALARRRDAGIAPFTVMSCDNVPHNGTVARNALLSFAALRDVELHNWIASNVAFPNSMVDRITPMTSDFHRQQLENETGIEDAWPVVAEPFLQWILEDKFCNGRPALEEVGVQFTNDVTPYEEMKIKLLNGGHQALVYLGALLGHRFVHETMRDIQLRSYVRAYMDLDVTPLLKEVPGIDLEDYKDCLLERFSNTAIYDQMSRIGYDGSSRLPKFIIPTLLERIEAGAPLQRLALIIAAWCHYQQGLDENGGAFEVADTRFNQIQTAARPGVDQVERFLALEEVFGRVIPECTSFVEAFRLQLDRLQNLGVRATLALTLAHE</sequence>
<keyword evidence="1" id="KW-0560">Oxidoreductase</keyword>
<dbReference type="GO" id="GO:0016616">
    <property type="term" value="F:oxidoreductase activity, acting on the CH-OH group of donors, NAD or NADP as acceptor"/>
    <property type="evidence" value="ECO:0007669"/>
    <property type="project" value="TreeGrafter"/>
</dbReference>
<dbReference type="PRINTS" id="PR00084">
    <property type="entry name" value="MTLDHDRGNASE"/>
</dbReference>
<dbReference type="SUPFAM" id="SSF48179">
    <property type="entry name" value="6-phosphogluconate dehydrogenase C-terminal domain-like"/>
    <property type="match status" value="1"/>
</dbReference>
<dbReference type="PROSITE" id="PS00974">
    <property type="entry name" value="MANNITOL_DHGENASE"/>
    <property type="match status" value="1"/>
</dbReference>
<protein>
    <submittedName>
        <fullName evidence="7">Mannitol dehydrogenase</fullName>
    </submittedName>
</protein>
<dbReference type="EMBL" id="RBPY01000203">
    <property type="protein sequence ID" value="RMO67458.1"/>
    <property type="molecule type" value="Genomic_DNA"/>
</dbReference>
<evidence type="ECO:0000256" key="2">
    <source>
        <dbReference type="ARBA" id="ARBA00023027"/>
    </source>
</evidence>
<gene>
    <name evidence="7" type="ORF">ALP92_02311</name>
    <name evidence="6" type="ORF">ALQ36_00254</name>
</gene>
<dbReference type="Gene3D" id="1.10.1040.10">
    <property type="entry name" value="N-(1-d-carboxylethyl)-l-norvaline Dehydrogenase, domain 2"/>
    <property type="match status" value="1"/>
</dbReference>
<accession>A0A3M5TTK4</accession>